<dbReference type="Proteomes" id="UP001630127">
    <property type="component" value="Unassembled WGS sequence"/>
</dbReference>
<feature type="domain" description="Retrotransposon gag" evidence="1">
    <location>
        <begin position="138"/>
        <end position="208"/>
    </location>
</feature>
<name>A0ABD2Z3I8_9GENT</name>
<evidence type="ECO:0000313" key="2">
    <source>
        <dbReference type="EMBL" id="KAL3513294.1"/>
    </source>
</evidence>
<reference evidence="2 3" key="1">
    <citation type="submission" date="2024-11" db="EMBL/GenBank/DDBJ databases">
        <title>A near-complete genome assembly of Cinchona calisaya.</title>
        <authorList>
            <person name="Lian D.C."/>
            <person name="Zhao X.W."/>
            <person name="Wei L."/>
        </authorList>
    </citation>
    <scope>NUCLEOTIDE SEQUENCE [LARGE SCALE GENOMIC DNA]</scope>
    <source>
        <tissue evidence="2">Nenye</tissue>
    </source>
</reference>
<proteinExistence type="predicted"/>
<gene>
    <name evidence="2" type="ORF">ACH5RR_026011</name>
</gene>
<dbReference type="EMBL" id="JBJUIK010000011">
    <property type="protein sequence ID" value="KAL3513294.1"/>
    <property type="molecule type" value="Genomic_DNA"/>
</dbReference>
<protein>
    <recommendedName>
        <fullName evidence="1">Retrotransposon gag domain-containing protein</fullName>
    </recommendedName>
</protein>
<organism evidence="2 3">
    <name type="scientific">Cinchona calisaya</name>
    <dbReference type="NCBI Taxonomy" id="153742"/>
    <lineage>
        <taxon>Eukaryota</taxon>
        <taxon>Viridiplantae</taxon>
        <taxon>Streptophyta</taxon>
        <taxon>Embryophyta</taxon>
        <taxon>Tracheophyta</taxon>
        <taxon>Spermatophyta</taxon>
        <taxon>Magnoliopsida</taxon>
        <taxon>eudicotyledons</taxon>
        <taxon>Gunneridae</taxon>
        <taxon>Pentapetalae</taxon>
        <taxon>asterids</taxon>
        <taxon>lamiids</taxon>
        <taxon>Gentianales</taxon>
        <taxon>Rubiaceae</taxon>
        <taxon>Cinchonoideae</taxon>
        <taxon>Cinchoneae</taxon>
        <taxon>Cinchona</taxon>
    </lineage>
</organism>
<dbReference type="AlphaFoldDB" id="A0ABD2Z3I8"/>
<dbReference type="PANTHER" id="PTHR33223">
    <property type="entry name" value="CCHC-TYPE DOMAIN-CONTAINING PROTEIN"/>
    <property type="match status" value="1"/>
</dbReference>
<sequence length="209" mass="24212">MVRGDKGPFICLDKEKEKELRKIHKLRRVQQEQERIEMANANANQRNVNRENDEKEVVGNNGLGGGYGNGNAMNRNGRPLREYALPNFHGTNSSIARMPHAMFRDGPNEDPYTHLVSFEDVLDTFKFNGVHPDCVQMKVFPFSFRDRAKSWIESHTQGMFTTWNQFAQVFLAKRFPSARTTKLRNEITSFKQDVGESLGETWERFKELL</sequence>
<dbReference type="Pfam" id="PF03732">
    <property type="entry name" value="Retrotrans_gag"/>
    <property type="match status" value="1"/>
</dbReference>
<dbReference type="PANTHER" id="PTHR33223:SF11">
    <property type="entry name" value="ELEMENT PROTEIN, PUTATIVE-RELATED"/>
    <property type="match status" value="1"/>
</dbReference>
<dbReference type="InterPro" id="IPR005162">
    <property type="entry name" value="Retrotrans_gag_dom"/>
</dbReference>
<comment type="caution">
    <text evidence="2">The sequence shown here is derived from an EMBL/GenBank/DDBJ whole genome shotgun (WGS) entry which is preliminary data.</text>
</comment>
<evidence type="ECO:0000259" key="1">
    <source>
        <dbReference type="Pfam" id="PF03732"/>
    </source>
</evidence>
<accession>A0ABD2Z3I8</accession>
<evidence type="ECO:0000313" key="3">
    <source>
        <dbReference type="Proteomes" id="UP001630127"/>
    </source>
</evidence>
<keyword evidence="3" id="KW-1185">Reference proteome</keyword>